<organism evidence="5 6">
    <name type="scientific">Thiohalobacter thiocyanaticus</name>
    <dbReference type="NCBI Taxonomy" id="585455"/>
    <lineage>
        <taxon>Bacteria</taxon>
        <taxon>Pseudomonadati</taxon>
        <taxon>Pseudomonadota</taxon>
        <taxon>Gammaproteobacteria</taxon>
        <taxon>Thiohalobacterales</taxon>
        <taxon>Thiohalobacteraceae</taxon>
        <taxon>Thiohalobacter</taxon>
    </lineage>
</organism>
<evidence type="ECO:0000256" key="1">
    <source>
        <dbReference type="ARBA" id="ARBA00022691"/>
    </source>
</evidence>
<dbReference type="Pfam" id="PF20257">
    <property type="entry name" value="SAM_HAT_C"/>
    <property type="match status" value="1"/>
</dbReference>
<feature type="domain" description="S-adenosyl-l-methionine hydroxide adenosyltransferase N-terminal" evidence="3">
    <location>
        <begin position="5"/>
        <end position="143"/>
    </location>
</feature>
<comment type="similarity">
    <text evidence="2">Belongs to the SAM hydrolase / SAM-dependent halogenase family.</text>
</comment>
<gene>
    <name evidence="5" type="ORF">FOKN1_2682</name>
</gene>
<evidence type="ECO:0000313" key="6">
    <source>
        <dbReference type="Proteomes" id="UP000218765"/>
    </source>
</evidence>
<keyword evidence="6" id="KW-1185">Reference proteome</keyword>
<evidence type="ECO:0000313" key="5">
    <source>
        <dbReference type="EMBL" id="BAZ95052.1"/>
    </source>
</evidence>
<dbReference type="InterPro" id="IPR046469">
    <property type="entry name" value="SAM_HAT_N"/>
</dbReference>
<dbReference type="PANTHER" id="PTHR35092">
    <property type="entry name" value="CHLORINASE MJ1651"/>
    <property type="match status" value="1"/>
</dbReference>
<sequence>MTLVIILFTDFGLEDPYIGQMQAVLHRDAPGVPQVNLFAKAPNFDPHAGAYLLAAYADEFPVDTVFLAVVDPGVGGDRRPCVVRADGRWFIGPDNGLFNVVAMRAQALEWWDIDWHPARLSASFHGRDLFAPVAARIATGAAVPGVAVAPEARIQPGWPPELAQVIYIDHYGNAMTGIRAASLEGDVELEVGVHRLRRAETFSAVAAGEAFWYENANGLVEIAVNQGHAATRLGLSLGERVHFSGRL</sequence>
<dbReference type="Pfam" id="PF01887">
    <property type="entry name" value="SAM_HAT_N"/>
    <property type="match status" value="1"/>
</dbReference>
<dbReference type="KEGG" id="ttc:FOKN1_2682"/>
<dbReference type="Gene3D" id="2.40.30.90">
    <property type="entry name" value="Bacterial fluorinating enzyme like"/>
    <property type="match status" value="1"/>
</dbReference>
<accession>A0A1Z4VUG8</accession>
<name>A0A1Z4VUG8_9GAMM</name>
<dbReference type="InterPro" id="IPR023227">
    <property type="entry name" value="SAM_OH_AdoTrfase_C_sf"/>
</dbReference>
<proteinExistence type="inferred from homology"/>
<dbReference type="SUPFAM" id="SSF102522">
    <property type="entry name" value="Bacterial fluorinating enzyme, N-terminal domain"/>
    <property type="match status" value="1"/>
</dbReference>
<dbReference type="InterPro" id="IPR023228">
    <property type="entry name" value="SAM_OH_AdoTrfase_N_sf"/>
</dbReference>
<protein>
    <recommendedName>
        <fullName evidence="7">SAM-dependent chlorinase/fluorinase</fullName>
    </recommendedName>
</protein>
<evidence type="ECO:0000256" key="2">
    <source>
        <dbReference type="ARBA" id="ARBA00024035"/>
    </source>
</evidence>
<dbReference type="InterPro" id="IPR046470">
    <property type="entry name" value="SAM_HAT_C"/>
</dbReference>
<dbReference type="PANTHER" id="PTHR35092:SF1">
    <property type="entry name" value="CHLORINASE MJ1651"/>
    <property type="match status" value="1"/>
</dbReference>
<dbReference type="SUPFAM" id="SSF101852">
    <property type="entry name" value="Bacterial fluorinating enzyme, C-terminal domain"/>
    <property type="match status" value="1"/>
</dbReference>
<reference evidence="5 6" key="1">
    <citation type="submission" date="2017-05" db="EMBL/GenBank/DDBJ databases">
        <title>Thiocyanate degradation by Thiohalobacter thiocyanaticus FOKN1.</title>
        <authorList>
            <person name="Oshiki M."/>
            <person name="Fukushima T."/>
            <person name="Kawano S."/>
            <person name="Nakagawa J."/>
        </authorList>
    </citation>
    <scope>NUCLEOTIDE SEQUENCE [LARGE SCALE GENOMIC DNA]</scope>
    <source>
        <strain evidence="5 6">FOKN1</strain>
    </source>
</reference>
<dbReference type="Gene3D" id="3.40.50.10790">
    <property type="entry name" value="S-adenosyl-l-methionine hydroxide adenosyltransferase, N-terminal"/>
    <property type="match status" value="1"/>
</dbReference>
<dbReference type="AlphaFoldDB" id="A0A1Z4VUG8"/>
<dbReference type="InterPro" id="IPR002747">
    <property type="entry name" value="SAM_OH_AdoTrfase"/>
</dbReference>
<feature type="domain" description="S-adenosyl-l-methionine hydroxide adenosyltransferase C-terminal" evidence="4">
    <location>
        <begin position="164"/>
        <end position="241"/>
    </location>
</feature>
<evidence type="ECO:0000259" key="3">
    <source>
        <dbReference type="Pfam" id="PF01887"/>
    </source>
</evidence>
<evidence type="ECO:0000259" key="4">
    <source>
        <dbReference type="Pfam" id="PF20257"/>
    </source>
</evidence>
<keyword evidence="1" id="KW-0949">S-adenosyl-L-methionine</keyword>
<dbReference type="EMBL" id="AP018052">
    <property type="protein sequence ID" value="BAZ95052.1"/>
    <property type="molecule type" value="Genomic_DNA"/>
</dbReference>
<dbReference type="PIRSF" id="PIRSF006779">
    <property type="entry name" value="UCP006779"/>
    <property type="match status" value="1"/>
</dbReference>
<evidence type="ECO:0008006" key="7">
    <source>
        <dbReference type="Google" id="ProtNLM"/>
    </source>
</evidence>
<dbReference type="Proteomes" id="UP000218765">
    <property type="component" value="Chromosome"/>
</dbReference>